<keyword evidence="2" id="KW-0472">Membrane</keyword>
<feature type="compositionally biased region" description="Acidic residues" evidence="1">
    <location>
        <begin position="204"/>
        <end position="214"/>
    </location>
</feature>
<evidence type="ECO:0000313" key="5">
    <source>
        <dbReference type="RefSeq" id="XP_027348711.1"/>
    </source>
</evidence>
<proteinExistence type="predicted"/>
<name>A0A8B8KXK2_ABRPR</name>
<dbReference type="PANTHER" id="PTHR33098">
    <property type="entry name" value="COTTON FIBER (DUF761)"/>
    <property type="match status" value="1"/>
</dbReference>
<dbReference type="Proteomes" id="UP000694853">
    <property type="component" value="Unplaced"/>
</dbReference>
<dbReference type="Pfam" id="PF05553">
    <property type="entry name" value="DUF761"/>
    <property type="match status" value="1"/>
</dbReference>
<dbReference type="RefSeq" id="XP_027348711.1">
    <property type="nucleotide sequence ID" value="XM_027492910.1"/>
</dbReference>
<protein>
    <submittedName>
        <fullName evidence="5">Uncharacterized protein LOC113860217</fullName>
    </submittedName>
</protein>
<feature type="region of interest" description="Disordered" evidence="1">
    <location>
        <begin position="111"/>
        <end position="130"/>
    </location>
</feature>
<feature type="transmembrane region" description="Helical" evidence="2">
    <location>
        <begin position="46"/>
        <end position="69"/>
    </location>
</feature>
<gene>
    <name evidence="5" type="primary">LOC113860217</name>
</gene>
<keyword evidence="2" id="KW-0812">Transmembrane</keyword>
<dbReference type="Pfam" id="PF14364">
    <property type="entry name" value="DUF4408"/>
    <property type="match status" value="1"/>
</dbReference>
<keyword evidence="2" id="KW-1133">Transmembrane helix</keyword>
<reference evidence="5" key="2">
    <citation type="submission" date="2025-08" db="UniProtKB">
        <authorList>
            <consortium name="RefSeq"/>
        </authorList>
    </citation>
    <scope>IDENTIFICATION</scope>
    <source>
        <tissue evidence="5">Young leaves</tissue>
    </source>
</reference>
<feature type="region of interest" description="Disordered" evidence="1">
    <location>
        <begin position="194"/>
        <end position="214"/>
    </location>
</feature>
<evidence type="ECO:0000256" key="2">
    <source>
        <dbReference type="SAM" id="Phobius"/>
    </source>
</evidence>
<keyword evidence="4" id="KW-1185">Reference proteome</keyword>
<evidence type="ECO:0000259" key="3">
    <source>
        <dbReference type="Pfam" id="PF14364"/>
    </source>
</evidence>
<evidence type="ECO:0000256" key="1">
    <source>
        <dbReference type="SAM" id="MobiDB-lite"/>
    </source>
</evidence>
<dbReference type="KEGG" id="aprc:113860217"/>
<dbReference type="GeneID" id="113860217"/>
<feature type="domain" description="DUF4408" evidence="3">
    <location>
        <begin position="44"/>
        <end position="73"/>
    </location>
</feature>
<dbReference type="OrthoDB" id="1436847at2759"/>
<dbReference type="PANTHER" id="PTHR33098:SF53">
    <property type="entry name" value="OS05G0540900 PROTEIN"/>
    <property type="match status" value="1"/>
</dbReference>
<evidence type="ECO:0000313" key="4">
    <source>
        <dbReference type="Proteomes" id="UP000694853"/>
    </source>
</evidence>
<dbReference type="AlphaFoldDB" id="A0A8B8KXK2"/>
<sequence length="214" mass="24499">MHMALFHTLKFFLISTGLFFTALGVQVSLPLITEFFATHVSLTCNFFLTCLKPPYLCLFLNAIIISIFASSKFHRSPAYVAKPLTPTLPLQHVHVKVFVANDVTVMEDNVTESTWQPHETTETPPSPTMDDVWKMITERRATAPLKKTETLEEKRESDPTVFGLKKLEPSLSVDELNRRVEAFIRKFNEEMRMQRQESLTDDSMCADDDDEPLQ</sequence>
<organism evidence="4 5">
    <name type="scientific">Abrus precatorius</name>
    <name type="common">Indian licorice</name>
    <name type="synonym">Glycine abrus</name>
    <dbReference type="NCBI Taxonomy" id="3816"/>
    <lineage>
        <taxon>Eukaryota</taxon>
        <taxon>Viridiplantae</taxon>
        <taxon>Streptophyta</taxon>
        <taxon>Embryophyta</taxon>
        <taxon>Tracheophyta</taxon>
        <taxon>Spermatophyta</taxon>
        <taxon>Magnoliopsida</taxon>
        <taxon>eudicotyledons</taxon>
        <taxon>Gunneridae</taxon>
        <taxon>Pentapetalae</taxon>
        <taxon>rosids</taxon>
        <taxon>fabids</taxon>
        <taxon>Fabales</taxon>
        <taxon>Fabaceae</taxon>
        <taxon>Papilionoideae</taxon>
        <taxon>50 kb inversion clade</taxon>
        <taxon>NPAAA clade</taxon>
        <taxon>indigoferoid/millettioid clade</taxon>
        <taxon>Abreae</taxon>
        <taxon>Abrus</taxon>
    </lineage>
</organism>
<reference evidence="4" key="1">
    <citation type="journal article" date="2019" name="Toxins">
        <title>Detection of Abrin-Like and Prepropulchellin-Like Toxin Genes and Transcripts Using Whole Genome Sequencing and Full-Length Transcript Sequencing of Abrus precatorius.</title>
        <authorList>
            <person name="Hovde B.T."/>
            <person name="Daligault H.E."/>
            <person name="Hanschen E.R."/>
            <person name="Kunde Y.A."/>
            <person name="Johnson M.B."/>
            <person name="Starkenburg S.R."/>
            <person name="Johnson S.L."/>
        </authorList>
    </citation>
    <scope>NUCLEOTIDE SEQUENCE [LARGE SCALE GENOMIC DNA]</scope>
</reference>
<accession>A0A8B8KXK2</accession>
<dbReference type="InterPro" id="IPR008480">
    <property type="entry name" value="DUF761_pln"/>
</dbReference>
<dbReference type="InterPro" id="IPR025520">
    <property type="entry name" value="DUF4408"/>
</dbReference>